<organism evidence="1 2">
    <name type="scientific">Salmonella enterica subsp. enterica serovar Wilhelmsburg</name>
    <dbReference type="NCBI Taxonomy" id="1960126"/>
    <lineage>
        <taxon>Bacteria</taxon>
        <taxon>Pseudomonadati</taxon>
        <taxon>Pseudomonadota</taxon>
        <taxon>Gammaproteobacteria</taxon>
        <taxon>Enterobacterales</taxon>
        <taxon>Enterobacteriaceae</taxon>
        <taxon>Salmonella</taxon>
    </lineage>
</organism>
<gene>
    <name evidence="1" type="ORF">C9F09_04870</name>
</gene>
<protein>
    <submittedName>
        <fullName evidence="1">Class I and II aminotransferase</fullName>
    </submittedName>
</protein>
<dbReference type="AlphaFoldDB" id="A0A659R8X7"/>
<dbReference type="GO" id="GO:0008483">
    <property type="term" value="F:transaminase activity"/>
    <property type="evidence" value="ECO:0007669"/>
    <property type="project" value="UniProtKB-KW"/>
</dbReference>
<evidence type="ECO:0000313" key="2">
    <source>
        <dbReference type="Proteomes" id="UP000298491"/>
    </source>
</evidence>
<feature type="non-terminal residue" evidence="1">
    <location>
        <position position="1"/>
    </location>
</feature>
<evidence type="ECO:0000313" key="1">
    <source>
        <dbReference type="EMBL" id="TGC99216.1"/>
    </source>
</evidence>
<dbReference type="Proteomes" id="UP000298491">
    <property type="component" value="Unassembled WGS sequence"/>
</dbReference>
<sequence>PRTYLEMAIDGLKRISVKTIKGIPTGG</sequence>
<comment type="caution">
    <text evidence="1">The sequence shown here is derived from an EMBL/GenBank/DDBJ whole genome shotgun (WGS) entry which is preliminary data.</text>
</comment>
<proteinExistence type="predicted"/>
<keyword evidence="1" id="KW-0808">Transferase</keyword>
<dbReference type="EMBL" id="PYKB01000421">
    <property type="protein sequence ID" value="TGC99216.1"/>
    <property type="molecule type" value="Genomic_DNA"/>
</dbReference>
<keyword evidence="1" id="KW-0032">Aminotransferase</keyword>
<name>A0A659R8X7_SALET</name>
<reference evidence="1 2" key="1">
    <citation type="submission" date="2018-03" db="EMBL/GenBank/DDBJ databases">
        <title>Non-Typhoidal Salmonella genome sequencing and assembly.</title>
        <authorList>
            <person name="Matchawe C."/>
        </authorList>
    </citation>
    <scope>NUCLEOTIDE SEQUENCE [LARGE SCALE GENOMIC DNA]</scope>
    <source>
        <strain evidence="1 2">35dea</strain>
    </source>
</reference>
<accession>A0A659R8X7</accession>